<dbReference type="PANTHER" id="PTHR16201">
    <property type="entry name" value="SEVEN TRANSMEMBRANE PROTEIN 1-RELATED"/>
    <property type="match status" value="1"/>
</dbReference>
<name>A0A8H5LXP1_9AGAR</name>
<dbReference type="GO" id="GO:0034488">
    <property type="term" value="P:basic amino acid transmembrane export from vacuole"/>
    <property type="evidence" value="ECO:0007669"/>
    <property type="project" value="TreeGrafter"/>
</dbReference>
<feature type="compositionally biased region" description="Basic residues" evidence="7">
    <location>
        <begin position="470"/>
        <end position="479"/>
    </location>
</feature>
<dbReference type="FunFam" id="1.20.1280.290:FF:000009">
    <property type="entry name" value="PQ loop repeat family protein"/>
    <property type="match status" value="1"/>
</dbReference>
<evidence type="ECO:0000256" key="2">
    <source>
        <dbReference type="ARBA" id="ARBA00022692"/>
    </source>
</evidence>
<feature type="chain" id="PRO_5034023390" description="PQ loop repeat-domain-containing protein" evidence="9">
    <location>
        <begin position="22"/>
        <end position="512"/>
    </location>
</feature>
<comment type="caution">
    <text evidence="10">The sequence shown here is derived from an EMBL/GenBank/DDBJ whole genome shotgun (WGS) entry which is preliminary data.</text>
</comment>
<feature type="transmembrane region" description="Helical" evidence="8">
    <location>
        <begin position="269"/>
        <end position="289"/>
    </location>
</feature>
<dbReference type="Gene3D" id="1.20.1280.290">
    <property type="match status" value="2"/>
</dbReference>
<keyword evidence="9" id="KW-0732">Signal</keyword>
<evidence type="ECO:0000313" key="11">
    <source>
        <dbReference type="Proteomes" id="UP000559256"/>
    </source>
</evidence>
<feature type="signal peptide" evidence="9">
    <location>
        <begin position="1"/>
        <end position="21"/>
    </location>
</feature>
<dbReference type="EMBL" id="JAACJM010000003">
    <property type="protein sequence ID" value="KAF5373865.1"/>
    <property type="molecule type" value="Genomic_DNA"/>
</dbReference>
<gene>
    <name evidence="10" type="ORF">D9758_000611</name>
</gene>
<dbReference type="Proteomes" id="UP000559256">
    <property type="component" value="Unassembled WGS sequence"/>
</dbReference>
<evidence type="ECO:0000256" key="4">
    <source>
        <dbReference type="ARBA" id="ARBA00023136"/>
    </source>
</evidence>
<dbReference type="Pfam" id="PF04193">
    <property type="entry name" value="PQ-loop"/>
    <property type="match status" value="2"/>
</dbReference>
<feature type="transmembrane region" description="Helical" evidence="8">
    <location>
        <begin position="67"/>
        <end position="86"/>
    </location>
</feature>
<keyword evidence="2 8" id="KW-0812">Transmembrane</keyword>
<evidence type="ECO:0000256" key="3">
    <source>
        <dbReference type="ARBA" id="ARBA00022989"/>
    </source>
</evidence>
<accession>A0A8H5LXP1</accession>
<feature type="compositionally biased region" description="Polar residues" evidence="7">
    <location>
        <begin position="146"/>
        <end position="163"/>
    </location>
</feature>
<feature type="transmembrane region" description="Helical" evidence="8">
    <location>
        <begin position="398"/>
        <end position="421"/>
    </location>
</feature>
<evidence type="ECO:0000256" key="5">
    <source>
        <dbReference type="ARBA" id="ARBA00038039"/>
    </source>
</evidence>
<evidence type="ECO:0000256" key="8">
    <source>
        <dbReference type="SAM" id="Phobius"/>
    </source>
</evidence>
<dbReference type="GO" id="GO:0000329">
    <property type="term" value="C:fungal-type vacuole membrane"/>
    <property type="evidence" value="ECO:0007669"/>
    <property type="project" value="TreeGrafter"/>
</dbReference>
<feature type="transmembrane region" description="Helical" evidence="8">
    <location>
        <begin position="368"/>
        <end position="386"/>
    </location>
</feature>
<comment type="subcellular location">
    <subcellularLocation>
        <location evidence="1">Membrane</location>
        <topology evidence="1">Multi-pass membrane protein</topology>
    </subcellularLocation>
</comment>
<evidence type="ECO:0008006" key="12">
    <source>
        <dbReference type="Google" id="ProtNLM"/>
    </source>
</evidence>
<evidence type="ECO:0000256" key="9">
    <source>
        <dbReference type="SAM" id="SignalP"/>
    </source>
</evidence>
<sequence length="512" mass="56342">MASLSGFSVLLGYTSIACWLGAQLPQVVENIKRQSCEGLALPFLVNWLLGRPRFISYLLQQLPFQTWLAAYFVTVDLALFGQYHYYQRKKFLSYGPPKRTGTSTIRRMSIDRTPRYRTLSAVAANVAAAAALAAEHDELHYARRGQGSQMHHSQESFTQGSSRVSRETIGEGEVPATLADSFISEGGLGFGRKQVSWGIEPHGGRGGSVGRYSVQQHHSIFPPVAHEGSSSNAEAFLSRGRTLHRDSAVIAEAPLASSLRRASKASRQGSGMVFLSVFAMFSLGSLVHLHSSAPAGSINHSIGRVLSTQANVNVPPAALHSDILSELTPKLSPRSDASSAPSVEFDVSVPPSMELSDFRISDASGERILGRFFAWLCTTLYLTSRLPQIWKNYVRKSVEGLSIYLFIFAFLGNVFYVASILTSPEMFLPQPASGNFIRESIPYLLGSGGTLMFDLTIVTQAYLYRPHLSRHRGGRHSRSRTVEEEARLLAEDHPRQDEESVIHSRGRTRSHS</sequence>
<dbReference type="AlphaFoldDB" id="A0A8H5LXP1"/>
<feature type="region of interest" description="Disordered" evidence="7">
    <location>
        <begin position="470"/>
        <end position="512"/>
    </location>
</feature>
<comment type="catalytic activity">
    <reaction evidence="6">
        <text>L-histidine(out) + L-arginine(in) = L-histidine(in) + L-arginine(out)</text>
        <dbReference type="Rhea" id="RHEA:71063"/>
        <dbReference type="ChEBI" id="CHEBI:32682"/>
        <dbReference type="ChEBI" id="CHEBI:57595"/>
    </reaction>
</comment>
<evidence type="ECO:0000256" key="7">
    <source>
        <dbReference type="SAM" id="MobiDB-lite"/>
    </source>
</evidence>
<keyword evidence="11" id="KW-1185">Reference proteome</keyword>
<keyword evidence="4 8" id="KW-0472">Membrane</keyword>
<feature type="transmembrane region" description="Helical" evidence="8">
    <location>
        <begin position="441"/>
        <end position="464"/>
    </location>
</feature>
<evidence type="ECO:0000313" key="10">
    <source>
        <dbReference type="EMBL" id="KAF5373865.1"/>
    </source>
</evidence>
<feature type="compositionally biased region" description="Basic and acidic residues" evidence="7">
    <location>
        <begin position="480"/>
        <end position="502"/>
    </location>
</feature>
<keyword evidence="3 8" id="KW-1133">Transmembrane helix</keyword>
<dbReference type="GO" id="GO:0015174">
    <property type="term" value="F:basic amino acid transmembrane transporter activity"/>
    <property type="evidence" value="ECO:0007669"/>
    <property type="project" value="TreeGrafter"/>
</dbReference>
<dbReference type="InterPro" id="IPR006603">
    <property type="entry name" value="PQ-loop_rpt"/>
</dbReference>
<dbReference type="SMART" id="SM00679">
    <property type="entry name" value="CTNS"/>
    <property type="match status" value="2"/>
</dbReference>
<comment type="similarity">
    <text evidence="5">Belongs to the laat-1 family.</text>
</comment>
<dbReference type="OrthoDB" id="8048523at2759"/>
<reference evidence="10 11" key="1">
    <citation type="journal article" date="2020" name="ISME J.">
        <title>Uncovering the hidden diversity of litter-decomposition mechanisms in mushroom-forming fungi.</title>
        <authorList>
            <person name="Floudas D."/>
            <person name="Bentzer J."/>
            <person name="Ahren D."/>
            <person name="Johansson T."/>
            <person name="Persson P."/>
            <person name="Tunlid A."/>
        </authorList>
    </citation>
    <scope>NUCLEOTIDE SEQUENCE [LARGE SCALE GENOMIC DNA]</scope>
    <source>
        <strain evidence="10 11">CBS 291.85</strain>
    </source>
</reference>
<dbReference type="InterPro" id="IPR051415">
    <property type="entry name" value="LAAT-1"/>
</dbReference>
<proteinExistence type="inferred from homology"/>
<evidence type="ECO:0000256" key="6">
    <source>
        <dbReference type="ARBA" id="ARBA00050768"/>
    </source>
</evidence>
<protein>
    <recommendedName>
        <fullName evidence="12">PQ loop repeat-domain-containing protein</fullName>
    </recommendedName>
</protein>
<feature type="region of interest" description="Disordered" evidence="7">
    <location>
        <begin position="144"/>
        <end position="167"/>
    </location>
</feature>
<evidence type="ECO:0000256" key="1">
    <source>
        <dbReference type="ARBA" id="ARBA00004141"/>
    </source>
</evidence>
<organism evidence="10 11">
    <name type="scientific">Tetrapyrgos nigripes</name>
    <dbReference type="NCBI Taxonomy" id="182062"/>
    <lineage>
        <taxon>Eukaryota</taxon>
        <taxon>Fungi</taxon>
        <taxon>Dikarya</taxon>
        <taxon>Basidiomycota</taxon>
        <taxon>Agaricomycotina</taxon>
        <taxon>Agaricomycetes</taxon>
        <taxon>Agaricomycetidae</taxon>
        <taxon>Agaricales</taxon>
        <taxon>Marasmiineae</taxon>
        <taxon>Marasmiaceae</taxon>
        <taxon>Tetrapyrgos</taxon>
    </lineage>
</organism>
<dbReference type="PANTHER" id="PTHR16201:SF34">
    <property type="entry name" value="LYSOSOMAL AMINO ACID TRANSPORTER 1"/>
    <property type="match status" value="1"/>
</dbReference>